<dbReference type="SUPFAM" id="SSF53474">
    <property type="entry name" value="alpha/beta-Hydrolases"/>
    <property type="match status" value="1"/>
</dbReference>
<dbReference type="EMBL" id="BAAAMR010000047">
    <property type="protein sequence ID" value="GAA2147758.1"/>
    <property type="molecule type" value="Genomic_DNA"/>
</dbReference>
<keyword evidence="4" id="KW-1185">Reference proteome</keyword>
<feature type="domain" description="Thioesterase" evidence="2">
    <location>
        <begin position="18"/>
        <end position="228"/>
    </location>
</feature>
<proteinExistence type="inferred from homology"/>
<organism evidence="3 4">
    <name type="scientific">Actinomadura napierensis</name>
    <dbReference type="NCBI Taxonomy" id="267854"/>
    <lineage>
        <taxon>Bacteria</taxon>
        <taxon>Bacillati</taxon>
        <taxon>Actinomycetota</taxon>
        <taxon>Actinomycetes</taxon>
        <taxon>Streptosporangiales</taxon>
        <taxon>Thermomonosporaceae</taxon>
        <taxon>Actinomadura</taxon>
    </lineage>
</organism>
<dbReference type="RefSeq" id="WP_344271681.1">
    <property type="nucleotide sequence ID" value="NZ_BAAAMR010000047.1"/>
</dbReference>
<comment type="caution">
    <text evidence="3">The sequence shown here is derived from an EMBL/GenBank/DDBJ whole genome shotgun (WGS) entry which is preliminary data.</text>
</comment>
<dbReference type="GO" id="GO:0016787">
    <property type="term" value="F:hydrolase activity"/>
    <property type="evidence" value="ECO:0007669"/>
    <property type="project" value="UniProtKB-KW"/>
</dbReference>
<dbReference type="Pfam" id="PF00975">
    <property type="entry name" value="Thioesterase"/>
    <property type="match status" value="1"/>
</dbReference>
<dbReference type="InterPro" id="IPR001031">
    <property type="entry name" value="Thioesterase"/>
</dbReference>
<dbReference type="InterPro" id="IPR029058">
    <property type="entry name" value="AB_hydrolase_fold"/>
</dbReference>
<accession>A0ABN2ZUV0</accession>
<dbReference type="InterPro" id="IPR012223">
    <property type="entry name" value="TEII"/>
</dbReference>
<comment type="similarity">
    <text evidence="1">Belongs to the thioesterase family.</text>
</comment>
<evidence type="ECO:0000259" key="2">
    <source>
        <dbReference type="Pfam" id="PF00975"/>
    </source>
</evidence>
<reference evidence="3 4" key="1">
    <citation type="journal article" date="2019" name="Int. J. Syst. Evol. Microbiol.">
        <title>The Global Catalogue of Microorganisms (GCM) 10K type strain sequencing project: providing services to taxonomists for standard genome sequencing and annotation.</title>
        <authorList>
            <consortium name="The Broad Institute Genomics Platform"/>
            <consortium name="The Broad Institute Genome Sequencing Center for Infectious Disease"/>
            <person name="Wu L."/>
            <person name="Ma J."/>
        </authorList>
    </citation>
    <scope>NUCLEOTIDE SEQUENCE [LARGE SCALE GENOMIC DNA]</scope>
    <source>
        <strain evidence="3 4">JCM 13850</strain>
    </source>
</reference>
<dbReference type="Gene3D" id="3.40.50.1820">
    <property type="entry name" value="alpha/beta hydrolase"/>
    <property type="match status" value="1"/>
</dbReference>
<evidence type="ECO:0000313" key="4">
    <source>
        <dbReference type="Proteomes" id="UP001501020"/>
    </source>
</evidence>
<dbReference type="Proteomes" id="UP001501020">
    <property type="component" value="Unassembled WGS sequence"/>
</dbReference>
<evidence type="ECO:0000313" key="3">
    <source>
        <dbReference type="EMBL" id="GAA2147758.1"/>
    </source>
</evidence>
<protein>
    <submittedName>
        <fullName evidence="3">Alpha/beta fold hydrolase</fullName>
    </submittedName>
</protein>
<keyword evidence="3" id="KW-0378">Hydrolase</keyword>
<evidence type="ECO:0000256" key="1">
    <source>
        <dbReference type="ARBA" id="ARBA00007169"/>
    </source>
</evidence>
<dbReference type="PANTHER" id="PTHR11487">
    <property type="entry name" value="THIOESTERASE"/>
    <property type="match status" value="1"/>
</dbReference>
<dbReference type="PANTHER" id="PTHR11487:SF0">
    <property type="entry name" value="S-ACYL FATTY ACID SYNTHASE THIOESTERASE, MEDIUM CHAIN"/>
    <property type="match status" value="1"/>
</dbReference>
<name>A0ABN2ZUV0_9ACTN</name>
<gene>
    <name evidence="3" type="ORF">GCM10009727_50170</name>
</gene>
<sequence>MGPGWLRTFRPRPAARLRLICFPNAGGAASAFRDWPGLLPPQVEVVAVQYPGRQDRYGEPLVRDLTAMADAITEDVMAILDRPAALFGHSMGAIAAFEVARRVRPRYPSPLVHLFASARKAPDACEPTGLEFDDDEVRAFVRRLGGSGAVPLQDEELWRLTLPMLRNDFLMADEYRYTPGAPLTCPITAISGENDPAFTAADARRWAAHTVAGFEARSLPGGHFYNEEVPGELVALLLERLDGDLDGSGRVEARHG</sequence>